<feature type="region of interest" description="Disordered" evidence="1">
    <location>
        <begin position="130"/>
        <end position="191"/>
    </location>
</feature>
<keyword evidence="5" id="KW-1185">Reference proteome</keyword>
<dbReference type="EMBL" id="JBHUKU010000003">
    <property type="protein sequence ID" value="MFD2458344.1"/>
    <property type="molecule type" value="Genomic_DNA"/>
</dbReference>
<keyword evidence="2" id="KW-1133">Transmembrane helix</keyword>
<comment type="caution">
    <text evidence="4">The sequence shown here is derived from an EMBL/GenBank/DDBJ whole genome shotgun (WGS) entry which is preliminary data.</text>
</comment>
<feature type="chain" id="PRO_5045655093" evidence="3">
    <location>
        <begin position="30"/>
        <end position="281"/>
    </location>
</feature>
<proteinExistence type="predicted"/>
<sequence>MGKNARRITVLGFVTAIAGTLALPGQAAAAGKPDPTLGGDCAASLQKGKPGSGLTLDAGAPLAAPGALTVGLDSTSKAKDGKDPLLKLPVGDAVKALGVGEVPVVGDAAAKGVCPVAQGVANTVGDTTQNLLRGATGQPPPGEEPPGQQPPQQPPPGQDPKPTPPVPPGPGEPGGPGSTPGNHLDPVVIGPGVPGGVGDSIAGLGAGLVLPANFTQAPVITQVVPGQVPDTQVPTVDQKPGTAQALPTAMPPQKLPMLLAVLALAVVAAALVRAWLRGKAA</sequence>
<keyword evidence="3" id="KW-0732">Signal</keyword>
<reference evidence="5" key="1">
    <citation type="journal article" date="2019" name="Int. J. Syst. Evol. Microbiol.">
        <title>The Global Catalogue of Microorganisms (GCM) 10K type strain sequencing project: providing services to taxonomists for standard genome sequencing and annotation.</title>
        <authorList>
            <consortium name="The Broad Institute Genomics Platform"/>
            <consortium name="The Broad Institute Genome Sequencing Center for Infectious Disease"/>
            <person name="Wu L."/>
            <person name="Ma J."/>
        </authorList>
    </citation>
    <scope>NUCLEOTIDE SEQUENCE [LARGE SCALE GENOMIC DNA]</scope>
    <source>
        <strain evidence="5">CGMCC 4.7643</strain>
    </source>
</reference>
<evidence type="ECO:0000256" key="3">
    <source>
        <dbReference type="SAM" id="SignalP"/>
    </source>
</evidence>
<dbReference type="RefSeq" id="WP_345394877.1">
    <property type="nucleotide sequence ID" value="NZ_BAABHG010000007.1"/>
</dbReference>
<accession>A0ABW5GGJ7</accession>
<evidence type="ECO:0000313" key="5">
    <source>
        <dbReference type="Proteomes" id="UP001597419"/>
    </source>
</evidence>
<evidence type="ECO:0000256" key="1">
    <source>
        <dbReference type="SAM" id="MobiDB-lite"/>
    </source>
</evidence>
<evidence type="ECO:0000256" key="2">
    <source>
        <dbReference type="SAM" id="Phobius"/>
    </source>
</evidence>
<name>A0ABW5GGJ7_9PSEU</name>
<gene>
    <name evidence="4" type="ORF">ACFSYJ_07035</name>
</gene>
<organism evidence="4 5">
    <name type="scientific">Amycolatopsis samaneae</name>
    <dbReference type="NCBI Taxonomy" id="664691"/>
    <lineage>
        <taxon>Bacteria</taxon>
        <taxon>Bacillati</taxon>
        <taxon>Actinomycetota</taxon>
        <taxon>Actinomycetes</taxon>
        <taxon>Pseudonocardiales</taxon>
        <taxon>Pseudonocardiaceae</taxon>
        <taxon>Amycolatopsis</taxon>
    </lineage>
</organism>
<evidence type="ECO:0000313" key="4">
    <source>
        <dbReference type="EMBL" id="MFD2458344.1"/>
    </source>
</evidence>
<keyword evidence="2" id="KW-0812">Transmembrane</keyword>
<keyword evidence="2" id="KW-0472">Membrane</keyword>
<protein>
    <submittedName>
        <fullName evidence="4">Uncharacterized protein</fullName>
    </submittedName>
</protein>
<feature type="signal peptide" evidence="3">
    <location>
        <begin position="1"/>
        <end position="29"/>
    </location>
</feature>
<feature type="transmembrane region" description="Helical" evidence="2">
    <location>
        <begin position="255"/>
        <end position="276"/>
    </location>
</feature>
<feature type="compositionally biased region" description="Pro residues" evidence="1">
    <location>
        <begin position="138"/>
        <end position="173"/>
    </location>
</feature>
<dbReference type="Proteomes" id="UP001597419">
    <property type="component" value="Unassembled WGS sequence"/>
</dbReference>